<feature type="region of interest" description="Disordered" evidence="1">
    <location>
        <begin position="560"/>
        <end position="580"/>
    </location>
</feature>
<evidence type="ECO:0000256" key="1">
    <source>
        <dbReference type="SAM" id="MobiDB-lite"/>
    </source>
</evidence>
<dbReference type="RefSeq" id="WP_179388461.1">
    <property type="nucleotide sequence ID" value="NZ_JACBYQ010000001.1"/>
</dbReference>
<gene>
    <name evidence="3" type="ORF">FHU41_000956</name>
</gene>
<name>A0A7Y9LSF2_9MICC</name>
<sequence length="626" mass="66696">MSQWDRLNPEHGDQEGLATLAQRLMSQAEEWDARRFDLQRVAGDVPAHGVWEGAAANALHEGIAAVLPDLEHPAQACRETATGVRVYDYGLSEIETEARKLRVMTADHQDVMSQLAAGAADPEIDMASAAMTNLAGQAEVLFRRIEAGWDELSQTRTNTDKAFEEVLASAKALLVVKPHPILAGMAVFTKLPGQIGLNDITAMNATQLSTWLTNPANKTQLYDLLSKQGYNPADTAKWWAKLGQTVDPKTGKVTVGETQQLLINAYPEIIGNLQGVSYTARDKANQTILTKMKKELDTYVRDLAKGLNPVGPAWLDKPGYVDRIQKLWEAMKPGQSGGVKQLISLNLDQPGAAISVGDLDAAKVTTYQIPGVDTTVAKSMLSLTQAADTQYRQQYGAAKDATIPTKAGVPPRLAVVGWLAFEPAPAIAVFDDSNAQTGGDFLSKDLKALAAVQSNLGNSASNNISALSYGTLTAQAAAVQGLPVDSINLNADIGVLHGVTGVKDFHLNPGAEVYRTKFATDNVAEIGNQGRDHIEGTHYRTVQLPSGPSFSVPVPSYGATQIGAEGTPSSSSGPARLPTENHGWLQSGGNLGYASYNTESSINQANVSLGLTDKLTNSGKPVVDHE</sequence>
<dbReference type="Proteomes" id="UP000521748">
    <property type="component" value="Unassembled WGS sequence"/>
</dbReference>
<reference evidence="3 4" key="1">
    <citation type="submission" date="2020-07" db="EMBL/GenBank/DDBJ databases">
        <title>Sequencing the genomes of 1000 actinobacteria strains.</title>
        <authorList>
            <person name="Klenk H.-P."/>
        </authorList>
    </citation>
    <scope>NUCLEOTIDE SEQUENCE [LARGE SCALE GENOMIC DNA]</scope>
    <source>
        <strain evidence="3 4">DSM 102047</strain>
    </source>
</reference>
<accession>A0A7Y9LSF2</accession>
<feature type="domain" description="DUF1023" evidence="2">
    <location>
        <begin position="352"/>
        <end position="495"/>
    </location>
</feature>
<evidence type="ECO:0000313" key="3">
    <source>
        <dbReference type="EMBL" id="NYE94735.1"/>
    </source>
</evidence>
<organism evidence="3 4">
    <name type="scientific">Psychromicrobium silvestre</name>
    <dbReference type="NCBI Taxonomy" id="1645614"/>
    <lineage>
        <taxon>Bacteria</taxon>
        <taxon>Bacillati</taxon>
        <taxon>Actinomycetota</taxon>
        <taxon>Actinomycetes</taxon>
        <taxon>Micrococcales</taxon>
        <taxon>Micrococcaceae</taxon>
        <taxon>Psychromicrobium</taxon>
    </lineage>
</organism>
<evidence type="ECO:0000313" key="4">
    <source>
        <dbReference type="Proteomes" id="UP000521748"/>
    </source>
</evidence>
<dbReference type="Pfam" id="PF06259">
    <property type="entry name" value="Abhydrolase_8"/>
    <property type="match status" value="1"/>
</dbReference>
<keyword evidence="4" id="KW-1185">Reference proteome</keyword>
<comment type="caution">
    <text evidence="3">The sequence shown here is derived from an EMBL/GenBank/DDBJ whole genome shotgun (WGS) entry which is preliminary data.</text>
</comment>
<dbReference type="InterPro" id="IPR010427">
    <property type="entry name" value="DUF1023"/>
</dbReference>
<proteinExistence type="predicted"/>
<evidence type="ECO:0000259" key="2">
    <source>
        <dbReference type="Pfam" id="PF06259"/>
    </source>
</evidence>
<protein>
    <recommendedName>
        <fullName evidence="2">DUF1023 domain-containing protein</fullName>
    </recommendedName>
</protein>
<dbReference type="EMBL" id="JACBYQ010000001">
    <property type="protein sequence ID" value="NYE94735.1"/>
    <property type="molecule type" value="Genomic_DNA"/>
</dbReference>
<dbReference type="AlphaFoldDB" id="A0A7Y9LSF2"/>